<dbReference type="PANTHER" id="PTHR43479:SF7">
    <property type="entry name" value="TETR-FAMILY TRANSCRIPTIONAL REGULATOR"/>
    <property type="match status" value="1"/>
</dbReference>
<accession>A0AAE3DKI0</accession>
<dbReference type="EMBL" id="JAJEPU010000008">
    <property type="protein sequence ID" value="MCC2164073.1"/>
    <property type="molecule type" value="Genomic_DNA"/>
</dbReference>
<feature type="DNA-binding region" description="H-T-H motif" evidence="2">
    <location>
        <begin position="37"/>
        <end position="56"/>
    </location>
</feature>
<evidence type="ECO:0000256" key="2">
    <source>
        <dbReference type="PROSITE-ProRule" id="PRU00335"/>
    </source>
</evidence>
<keyword evidence="5" id="KW-1185">Reference proteome</keyword>
<gene>
    <name evidence="4" type="ORF">LKD32_04090</name>
</gene>
<dbReference type="PANTHER" id="PTHR43479">
    <property type="entry name" value="ACREF/ENVCD OPERON REPRESSOR-RELATED"/>
    <property type="match status" value="1"/>
</dbReference>
<dbReference type="Gene3D" id="1.10.357.10">
    <property type="entry name" value="Tetracycline Repressor, domain 2"/>
    <property type="match status" value="1"/>
</dbReference>
<evidence type="ECO:0000256" key="1">
    <source>
        <dbReference type="ARBA" id="ARBA00023125"/>
    </source>
</evidence>
<evidence type="ECO:0000313" key="4">
    <source>
        <dbReference type="EMBL" id="MCC2164073.1"/>
    </source>
</evidence>
<keyword evidence="1 2" id="KW-0238">DNA-binding</keyword>
<evidence type="ECO:0000313" key="5">
    <source>
        <dbReference type="Proteomes" id="UP001198962"/>
    </source>
</evidence>
<dbReference type="InterPro" id="IPR001647">
    <property type="entry name" value="HTH_TetR"/>
</dbReference>
<reference evidence="4" key="1">
    <citation type="submission" date="2021-10" db="EMBL/GenBank/DDBJ databases">
        <title>Anaerobic single-cell dispensing facilitates the cultivation of human gut bacteria.</title>
        <authorList>
            <person name="Afrizal A."/>
        </authorList>
    </citation>
    <scope>NUCLEOTIDE SEQUENCE</scope>
    <source>
        <strain evidence="4">CLA-AA-H274</strain>
    </source>
</reference>
<dbReference type="PROSITE" id="PS50977">
    <property type="entry name" value="HTH_TETR_2"/>
    <property type="match status" value="1"/>
</dbReference>
<dbReference type="GO" id="GO:0003677">
    <property type="term" value="F:DNA binding"/>
    <property type="evidence" value="ECO:0007669"/>
    <property type="project" value="UniProtKB-UniRule"/>
</dbReference>
<dbReference type="InterPro" id="IPR050624">
    <property type="entry name" value="HTH-type_Tx_Regulator"/>
</dbReference>
<dbReference type="Proteomes" id="UP001198962">
    <property type="component" value="Unassembled WGS sequence"/>
</dbReference>
<dbReference type="SUPFAM" id="SSF46689">
    <property type="entry name" value="Homeodomain-like"/>
    <property type="match status" value="1"/>
</dbReference>
<name>A0AAE3DKI0_9FIRM</name>
<dbReference type="RefSeq" id="WP_308450804.1">
    <property type="nucleotide sequence ID" value="NZ_JAJEPU010000008.1"/>
</dbReference>
<dbReference type="AlphaFoldDB" id="A0AAE3DKI0"/>
<dbReference type="InterPro" id="IPR009057">
    <property type="entry name" value="Homeodomain-like_sf"/>
</dbReference>
<comment type="caution">
    <text evidence="4">The sequence shown here is derived from an EMBL/GenBank/DDBJ whole genome shotgun (WGS) entry which is preliminary data.</text>
</comment>
<sequence length="205" mass="23923">MSRNNPSKEHITVRRTYALLRGAFLKELSMLPLEQITLTEICNTSLVSRSTFYRYFEDKYDLLHYCLLSLIEEVGLTEEVISLQNIDSLKNFLTILIEHISENKIQYQKIYQANKDGDLIRILRKGLQDILSDKLRSAEENGYHAKIASPIFSSMLGDLFFSIIKCYLEEADQFDTETFIENVSLFIRRDFFEPISQTPVHTHNQ</sequence>
<proteinExistence type="predicted"/>
<feature type="domain" description="HTH tetR-type" evidence="3">
    <location>
        <begin position="14"/>
        <end position="74"/>
    </location>
</feature>
<protein>
    <submittedName>
        <fullName evidence="4">TetR/AcrR family transcriptional regulator</fullName>
    </submittedName>
</protein>
<organism evidence="4 5">
    <name type="scientific">Brotaphodocola catenula</name>
    <dbReference type="NCBI Taxonomy" id="2885361"/>
    <lineage>
        <taxon>Bacteria</taxon>
        <taxon>Bacillati</taxon>
        <taxon>Bacillota</taxon>
        <taxon>Clostridia</taxon>
        <taxon>Lachnospirales</taxon>
        <taxon>Lachnospiraceae</taxon>
        <taxon>Brotaphodocola</taxon>
    </lineage>
</organism>
<evidence type="ECO:0000259" key="3">
    <source>
        <dbReference type="PROSITE" id="PS50977"/>
    </source>
</evidence>